<comment type="caution">
    <text evidence="1">The sequence shown here is derived from an EMBL/GenBank/DDBJ whole genome shotgun (WGS) entry which is preliminary data.</text>
</comment>
<organism evidence="1 2">
    <name type="scientific">Caerostris darwini</name>
    <dbReference type="NCBI Taxonomy" id="1538125"/>
    <lineage>
        <taxon>Eukaryota</taxon>
        <taxon>Metazoa</taxon>
        <taxon>Ecdysozoa</taxon>
        <taxon>Arthropoda</taxon>
        <taxon>Chelicerata</taxon>
        <taxon>Arachnida</taxon>
        <taxon>Araneae</taxon>
        <taxon>Araneomorphae</taxon>
        <taxon>Entelegynae</taxon>
        <taxon>Araneoidea</taxon>
        <taxon>Araneidae</taxon>
        <taxon>Caerostris</taxon>
    </lineage>
</organism>
<dbReference type="AlphaFoldDB" id="A0AAV4RLM6"/>
<keyword evidence="2" id="KW-1185">Reference proteome</keyword>
<gene>
    <name evidence="1" type="ORF">CDAR_582301</name>
</gene>
<accession>A0AAV4RLM6</accession>
<protein>
    <submittedName>
        <fullName evidence="1">Uncharacterized protein</fullName>
    </submittedName>
</protein>
<name>A0AAV4RLM6_9ARAC</name>
<evidence type="ECO:0000313" key="1">
    <source>
        <dbReference type="EMBL" id="GIY20928.1"/>
    </source>
</evidence>
<sequence>MSSIIPFKLRVKQRDCEEVLWTAWRTFFCTPRQTEHQVRRVRDISLEWLSGPQWSGIIIFDSFSDVPNHFVEINFRFFCLFYGVSIPSHSLSLFHT</sequence>
<reference evidence="1 2" key="1">
    <citation type="submission" date="2021-06" db="EMBL/GenBank/DDBJ databases">
        <title>Caerostris darwini draft genome.</title>
        <authorList>
            <person name="Kono N."/>
            <person name="Arakawa K."/>
        </authorList>
    </citation>
    <scope>NUCLEOTIDE SEQUENCE [LARGE SCALE GENOMIC DNA]</scope>
</reference>
<proteinExistence type="predicted"/>
<dbReference type="EMBL" id="BPLQ01006238">
    <property type="protein sequence ID" value="GIY20928.1"/>
    <property type="molecule type" value="Genomic_DNA"/>
</dbReference>
<evidence type="ECO:0000313" key="2">
    <source>
        <dbReference type="Proteomes" id="UP001054837"/>
    </source>
</evidence>
<dbReference type="Proteomes" id="UP001054837">
    <property type="component" value="Unassembled WGS sequence"/>
</dbReference>